<keyword evidence="2" id="KW-1185">Reference proteome</keyword>
<gene>
    <name evidence="1" type="ORF">IFM89_017034</name>
</gene>
<organism evidence="1 2">
    <name type="scientific">Coptis chinensis</name>
    <dbReference type="NCBI Taxonomy" id="261450"/>
    <lineage>
        <taxon>Eukaryota</taxon>
        <taxon>Viridiplantae</taxon>
        <taxon>Streptophyta</taxon>
        <taxon>Embryophyta</taxon>
        <taxon>Tracheophyta</taxon>
        <taxon>Spermatophyta</taxon>
        <taxon>Magnoliopsida</taxon>
        <taxon>Ranunculales</taxon>
        <taxon>Ranunculaceae</taxon>
        <taxon>Coptidoideae</taxon>
        <taxon>Coptis</taxon>
    </lineage>
</organism>
<dbReference type="AlphaFoldDB" id="A0A835HMK5"/>
<sequence length="332" mass="38402">KLKCPTHGLEQLVGALFVFKQCACAQVQSRARIIFKRLVMDLDRKVRRGWNRLAQEVEVPPAAPALGKLWRFWKNMAFDNAKKLIQIYWGDPRDKLCDVVDDLKLDSRGWKPRAYYVTIARKNAHHRRSQNAALVRGVFVLERLARESPRTPCSCFLGCDLELFYRDYIEIINELTSNFDKCQQLLNSISGSISSKAVVLSIGEVQKRFGLLPFNGTSLELETALTKWELPGICYLLKCSANLGRFDIKYAAFTVEMMLSGDFKDAFAFEEKEFWESEKFDFTSIFKNLKHVSVYFLSGMEKNDIVAEVMMELENKIEFVGFILKTWVMRPW</sequence>
<dbReference type="Proteomes" id="UP000631114">
    <property type="component" value="Unassembled WGS sequence"/>
</dbReference>
<dbReference type="OrthoDB" id="10266921at2759"/>
<name>A0A835HMK5_9MAGN</name>
<evidence type="ECO:0000313" key="1">
    <source>
        <dbReference type="EMBL" id="KAF9601129.1"/>
    </source>
</evidence>
<dbReference type="EMBL" id="JADFTS010000006">
    <property type="protein sequence ID" value="KAF9601129.1"/>
    <property type="molecule type" value="Genomic_DNA"/>
</dbReference>
<proteinExistence type="predicted"/>
<accession>A0A835HMK5</accession>
<comment type="caution">
    <text evidence="1">The sequence shown here is derived from an EMBL/GenBank/DDBJ whole genome shotgun (WGS) entry which is preliminary data.</text>
</comment>
<feature type="non-terminal residue" evidence="1">
    <location>
        <position position="332"/>
    </location>
</feature>
<reference evidence="1 2" key="1">
    <citation type="submission" date="2020-10" db="EMBL/GenBank/DDBJ databases">
        <title>The Coptis chinensis genome and diversification of protoberbering-type alkaloids.</title>
        <authorList>
            <person name="Wang B."/>
            <person name="Shu S."/>
            <person name="Song C."/>
            <person name="Liu Y."/>
        </authorList>
    </citation>
    <scope>NUCLEOTIDE SEQUENCE [LARGE SCALE GENOMIC DNA]</scope>
    <source>
        <strain evidence="1">HL-2020</strain>
        <tissue evidence="1">Leaf</tissue>
    </source>
</reference>
<evidence type="ECO:0000313" key="2">
    <source>
        <dbReference type="Proteomes" id="UP000631114"/>
    </source>
</evidence>
<protein>
    <submittedName>
        <fullName evidence="1">Uncharacterized protein</fullName>
    </submittedName>
</protein>